<dbReference type="AlphaFoldDB" id="A0ABD5P0E8"/>
<sequence>MDRTGSWTSMSEDEMTAFLRERGHGVLAFGDEDGGYATPMSFGFDADNRQCIFQFVFGSNSTKRAYVEREATATLVVHERPAIDDWRSVVAEGDVEPLSNTSVQRAAAVFADHATVTSFDVFDDPLEETDVEWFEFQIREMNGRQAIDPGTGG</sequence>
<dbReference type="Proteomes" id="UP001595821">
    <property type="component" value="Unassembled WGS sequence"/>
</dbReference>
<gene>
    <name evidence="1" type="ORF">ACFOZ7_10515</name>
</gene>
<organism evidence="1 2">
    <name type="scientific">Natribaculum luteum</name>
    <dbReference type="NCBI Taxonomy" id="1586232"/>
    <lineage>
        <taxon>Archaea</taxon>
        <taxon>Methanobacteriati</taxon>
        <taxon>Methanobacteriota</taxon>
        <taxon>Stenosarchaea group</taxon>
        <taxon>Halobacteria</taxon>
        <taxon>Halobacteriales</taxon>
        <taxon>Natrialbaceae</taxon>
        <taxon>Natribaculum</taxon>
    </lineage>
</organism>
<dbReference type="GeneID" id="71854361"/>
<dbReference type="RefSeq" id="WP_246966443.1">
    <property type="nucleotide sequence ID" value="NZ_CP095397.1"/>
</dbReference>
<proteinExistence type="predicted"/>
<dbReference type="InterPro" id="IPR024747">
    <property type="entry name" value="Pyridox_Oxase-rel"/>
</dbReference>
<dbReference type="SUPFAM" id="SSF50475">
    <property type="entry name" value="FMN-binding split barrel"/>
    <property type="match status" value="1"/>
</dbReference>
<reference evidence="1 2" key="1">
    <citation type="journal article" date="2014" name="Int. J. Syst. Evol. Microbiol.">
        <title>Complete genome sequence of Corynebacterium casei LMG S-19264T (=DSM 44701T), isolated from a smear-ripened cheese.</title>
        <authorList>
            <consortium name="US DOE Joint Genome Institute (JGI-PGF)"/>
            <person name="Walter F."/>
            <person name="Albersmeier A."/>
            <person name="Kalinowski J."/>
            <person name="Ruckert C."/>
        </authorList>
    </citation>
    <scope>NUCLEOTIDE SEQUENCE [LARGE SCALE GENOMIC DNA]</scope>
    <source>
        <strain evidence="1 2">IBRC-M 10912</strain>
    </source>
</reference>
<comment type="caution">
    <text evidence="1">The sequence shown here is derived from an EMBL/GenBank/DDBJ whole genome shotgun (WGS) entry which is preliminary data.</text>
</comment>
<evidence type="ECO:0000313" key="2">
    <source>
        <dbReference type="Proteomes" id="UP001595821"/>
    </source>
</evidence>
<dbReference type="Pfam" id="PF12900">
    <property type="entry name" value="Pyridox_ox_2"/>
    <property type="match status" value="1"/>
</dbReference>
<accession>A0ABD5P0E8</accession>
<protein>
    <submittedName>
        <fullName evidence="1">Pyridoxamine 5'-phosphate oxidase family protein</fullName>
    </submittedName>
</protein>
<dbReference type="Gene3D" id="2.30.110.10">
    <property type="entry name" value="Electron Transport, Fmn-binding Protein, Chain A"/>
    <property type="match status" value="1"/>
</dbReference>
<name>A0ABD5P0E8_9EURY</name>
<evidence type="ECO:0000313" key="1">
    <source>
        <dbReference type="EMBL" id="MFC4247426.1"/>
    </source>
</evidence>
<dbReference type="EMBL" id="JBHSDJ010000030">
    <property type="protein sequence ID" value="MFC4247426.1"/>
    <property type="molecule type" value="Genomic_DNA"/>
</dbReference>
<dbReference type="InterPro" id="IPR012349">
    <property type="entry name" value="Split_barrel_FMN-bd"/>
</dbReference>